<organism evidence="1">
    <name type="scientific">marine sediment metagenome</name>
    <dbReference type="NCBI Taxonomy" id="412755"/>
    <lineage>
        <taxon>unclassified sequences</taxon>
        <taxon>metagenomes</taxon>
        <taxon>ecological metagenomes</taxon>
    </lineage>
</organism>
<reference evidence="1" key="1">
    <citation type="journal article" date="2014" name="Front. Microbiol.">
        <title>High frequency of phylogenetically diverse reductive dehalogenase-homologous genes in deep subseafloor sedimentary metagenomes.</title>
        <authorList>
            <person name="Kawai M."/>
            <person name="Futagami T."/>
            <person name="Toyoda A."/>
            <person name="Takaki Y."/>
            <person name="Nishi S."/>
            <person name="Hori S."/>
            <person name="Arai W."/>
            <person name="Tsubouchi T."/>
            <person name="Morono Y."/>
            <person name="Uchiyama I."/>
            <person name="Ito T."/>
            <person name="Fujiyama A."/>
            <person name="Inagaki F."/>
            <person name="Takami H."/>
        </authorList>
    </citation>
    <scope>NUCLEOTIDE SEQUENCE</scope>
    <source>
        <strain evidence="1">Expedition CK06-06</strain>
    </source>
</reference>
<sequence>MQLYIIIKTDYDFRSKSITKFITSFSDQIPINLYLTINNLETNKLLVFNEI</sequence>
<feature type="non-terminal residue" evidence="1">
    <location>
        <position position="51"/>
    </location>
</feature>
<proteinExistence type="predicted"/>
<dbReference type="AlphaFoldDB" id="X0Y2W8"/>
<comment type="caution">
    <text evidence="1">The sequence shown here is derived from an EMBL/GenBank/DDBJ whole genome shotgun (WGS) entry which is preliminary data.</text>
</comment>
<name>X0Y2W8_9ZZZZ</name>
<evidence type="ECO:0000313" key="1">
    <source>
        <dbReference type="EMBL" id="GAG43063.1"/>
    </source>
</evidence>
<accession>X0Y2W8</accession>
<gene>
    <name evidence="1" type="ORF">S01H1_84593</name>
</gene>
<dbReference type="EMBL" id="BARS01057800">
    <property type="protein sequence ID" value="GAG43063.1"/>
    <property type="molecule type" value="Genomic_DNA"/>
</dbReference>
<protein>
    <submittedName>
        <fullName evidence="1">Uncharacterized protein</fullName>
    </submittedName>
</protein>